<dbReference type="InterPro" id="IPR001254">
    <property type="entry name" value="Trypsin_dom"/>
</dbReference>
<sequence length="286" mass="30052">MRRRSRTRAAMLCAVGALAVAGLIQYAPDVLALAEPKHHISEDAGPPTDWNKKGTYLSAAQAYPSVVRLLGSDGSPFCSGSVVHSPGADIVITAAHCVYSGGTYNTGVSVAPGTTGGADQHGTWNVDRIWVDPRYTQGDERYDYAFLRVSRPGGPEIEDAVGGNTLTVNEPFDLRGVTTTGYPDSSNPGDQQITCTMNTYQSGAHDQYREMRCGGYYAGVSGGPWVLLKPGARTGALIGVVGGYNGGGPSDDDAHADAISYSPYFTNDTMALYQQAVDDDGGQDAG</sequence>
<protein>
    <submittedName>
        <fullName evidence="3">S1 family peptidase</fullName>
    </submittedName>
</protein>
<dbReference type="PANTHER" id="PTHR15462:SF8">
    <property type="entry name" value="SERINE PROTEASE"/>
    <property type="match status" value="1"/>
</dbReference>
<feature type="domain" description="Peptidase S1" evidence="2">
    <location>
        <begin position="51"/>
        <end position="270"/>
    </location>
</feature>
<dbReference type="RefSeq" id="WP_255919155.1">
    <property type="nucleotide sequence ID" value="NZ_JANFNG010000003.1"/>
</dbReference>
<dbReference type="Gene3D" id="2.40.10.10">
    <property type="entry name" value="Trypsin-like serine proteases"/>
    <property type="match status" value="2"/>
</dbReference>
<dbReference type="PROSITE" id="PS50240">
    <property type="entry name" value="TRYPSIN_DOM"/>
    <property type="match status" value="1"/>
</dbReference>
<comment type="caution">
    <text evidence="3">The sequence shown here is derived from an EMBL/GenBank/DDBJ whole genome shotgun (WGS) entry which is preliminary data.</text>
</comment>
<evidence type="ECO:0000313" key="3">
    <source>
        <dbReference type="EMBL" id="MCQ4080270.1"/>
    </source>
</evidence>
<dbReference type="InterPro" id="IPR043504">
    <property type="entry name" value="Peptidase_S1_PA_chymotrypsin"/>
</dbReference>
<dbReference type="InterPro" id="IPR018114">
    <property type="entry name" value="TRYPSIN_HIS"/>
</dbReference>
<dbReference type="PANTHER" id="PTHR15462">
    <property type="entry name" value="SERINE PROTEASE"/>
    <property type="match status" value="1"/>
</dbReference>
<dbReference type="EMBL" id="JANFNG010000003">
    <property type="protein sequence ID" value="MCQ4080270.1"/>
    <property type="molecule type" value="Genomic_DNA"/>
</dbReference>
<dbReference type="SUPFAM" id="SSF50494">
    <property type="entry name" value="Trypsin-like serine proteases"/>
    <property type="match status" value="1"/>
</dbReference>
<dbReference type="PROSITE" id="PS00134">
    <property type="entry name" value="TRYPSIN_HIS"/>
    <property type="match status" value="1"/>
</dbReference>
<proteinExistence type="predicted"/>
<keyword evidence="1" id="KW-0732">Signal</keyword>
<gene>
    <name evidence="3" type="ORF">NGB36_06580</name>
</gene>
<accession>A0ABT1PUR7</accession>
<evidence type="ECO:0000259" key="2">
    <source>
        <dbReference type="PROSITE" id="PS50240"/>
    </source>
</evidence>
<dbReference type="Pfam" id="PF00089">
    <property type="entry name" value="Trypsin"/>
    <property type="match status" value="1"/>
</dbReference>
<organism evidence="3 4">
    <name type="scientific">Streptomyces humicola</name>
    <dbReference type="NCBI Taxonomy" id="2953240"/>
    <lineage>
        <taxon>Bacteria</taxon>
        <taxon>Bacillati</taxon>
        <taxon>Actinomycetota</taxon>
        <taxon>Actinomycetes</taxon>
        <taxon>Kitasatosporales</taxon>
        <taxon>Streptomycetaceae</taxon>
        <taxon>Streptomyces</taxon>
    </lineage>
</organism>
<dbReference type="InterPro" id="IPR009003">
    <property type="entry name" value="Peptidase_S1_PA"/>
</dbReference>
<dbReference type="InterPro" id="IPR050966">
    <property type="entry name" value="Glutamyl_endopeptidase"/>
</dbReference>
<name>A0ABT1PUR7_9ACTN</name>
<dbReference type="SMART" id="SM00020">
    <property type="entry name" value="Tryp_SPc"/>
    <property type="match status" value="1"/>
</dbReference>
<evidence type="ECO:0000313" key="4">
    <source>
        <dbReference type="Proteomes" id="UP001057702"/>
    </source>
</evidence>
<dbReference type="Proteomes" id="UP001057702">
    <property type="component" value="Unassembled WGS sequence"/>
</dbReference>
<evidence type="ECO:0000256" key="1">
    <source>
        <dbReference type="ARBA" id="ARBA00022729"/>
    </source>
</evidence>
<reference evidence="3" key="1">
    <citation type="submission" date="2022-06" db="EMBL/GenBank/DDBJ databases">
        <title>Draft genome sequence of Streptomyces sp. RB6PN25 isolated from peat swamp forest in Thailand.</title>
        <authorList>
            <person name="Duangmal K."/>
            <person name="Klaysubun C."/>
        </authorList>
    </citation>
    <scope>NUCLEOTIDE SEQUENCE</scope>
    <source>
        <strain evidence="3">RB6PN25</strain>
    </source>
</reference>
<keyword evidence="4" id="KW-1185">Reference proteome</keyword>